<comment type="subcellular location">
    <subcellularLocation>
        <location evidence="1">Periplasm</location>
    </subcellularLocation>
</comment>
<keyword evidence="3" id="KW-0732">Signal</keyword>
<evidence type="ECO:0000256" key="1">
    <source>
        <dbReference type="ARBA" id="ARBA00004418"/>
    </source>
</evidence>
<sequence length="360" mass="39244">MRKNRLATKWIVLVLALAVFLVPGPAFSKSKTVALNTGWLPELATFPVWMGIQNGWFHDEGIDLGKKLTYFDSGMAVVEALPAGRTVLGGMGAVPWLVAALRHDAYAIAISNDDSTSNSVMVRPGSPILTAKGVNKYFPETLGSAETVRGKTVLVTTVSSGHYALATWLKRIGLTESDIVVKNMDQGQALAAYDAGIGDAVVLWAPFMYTALSKGWVIANMDSQKGANQANFVVVSKQFADQHPDQVAKALKVYLKGIDRLKAEGAQLAPAFVKFLNDWAGQELSVKDAGMDIENHTVYSLEEQLALFDDSHGPSEMDKWIRGSSDFFVKQGKFTRAEMDKVVNGHFINGKFLKMIAEEK</sequence>
<evidence type="ECO:0000256" key="2">
    <source>
        <dbReference type="ARBA" id="ARBA00010742"/>
    </source>
</evidence>
<reference evidence="4 5" key="1">
    <citation type="submission" date="2019-11" db="EMBL/GenBank/DDBJ databases">
        <title>Comparative genomics of hydrocarbon-degrading Desulfosarcina strains.</title>
        <authorList>
            <person name="Watanabe M."/>
            <person name="Kojima H."/>
            <person name="Fukui M."/>
        </authorList>
    </citation>
    <scope>NUCLEOTIDE SEQUENCE [LARGE SCALE GENOMIC DNA]</scope>
    <source>
        <strain evidence="4 5">PL12</strain>
    </source>
</reference>
<dbReference type="RefSeq" id="WP_155316107.1">
    <property type="nucleotide sequence ID" value="NZ_AP021874.1"/>
</dbReference>
<dbReference type="PANTHER" id="PTHR30024:SF47">
    <property type="entry name" value="TAURINE-BINDING PERIPLASMIC PROTEIN"/>
    <property type="match status" value="1"/>
</dbReference>
<gene>
    <name evidence="4" type="ORF">DSCA_18240</name>
</gene>
<dbReference type="AlphaFoldDB" id="A0A5K7YNI0"/>
<protein>
    <recommendedName>
        <fullName evidence="6">Nitrate ABC transporter substrate-binding protein</fullName>
    </recommendedName>
</protein>
<accession>A0A5K7YNI0</accession>
<evidence type="ECO:0000256" key="3">
    <source>
        <dbReference type="ARBA" id="ARBA00022729"/>
    </source>
</evidence>
<dbReference type="EMBL" id="AP021874">
    <property type="protein sequence ID" value="BBO67894.1"/>
    <property type="molecule type" value="Genomic_DNA"/>
</dbReference>
<dbReference type="GO" id="GO:0042597">
    <property type="term" value="C:periplasmic space"/>
    <property type="evidence" value="ECO:0007669"/>
    <property type="project" value="UniProtKB-SubCell"/>
</dbReference>
<evidence type="ECO:0000313" key="4">
    <source>
        <dbReference type="EMBL" id="BBO67894.1"/>
    </source>
</evidence>
<evidence type="ECO:0000313" key="5">
    <source>
        <dbReference type="Proteomes" id="UP000427906"/>
    </source>
</evidence>
<dbReference type="GO" id="GO:0042918">
    <property type="term" value="P:alkanesulfonate transmembrane transport"/>
    <property type="evidence" value="ECO:0007669"/>
    <property type="project" value="TreeGrafter"/>
</dbReference>
<dbReference type="Pfam" id="PF13379">
    <property type="entry name" value="NMT1_2"/>
    <property type="match status" value="1"/>
</dbReference>
<dbReference type="Proteomes" id="UP000427906">
    <property type="component" value="Chromosome"/>
</dbReference>
<comment type="similarity">
    <text evidence="2">Belongs to the bacterial solute-binding protein SsuA/TauA family.</text>
</comment>
<dbReference type="OrthoDB" id="2054296at2"/>
<proteinExistence type="inferred from homology"/>
<organism evidence="4 5">
    <name type="scientific">Desulfosarcina alkanivorans</name>
    <dbReference type="NCBI Taxonomy" id="571177"/>
    <lineage>
        <taxon>Bacteria</taxon>
        <taxon>Pseudomonadati</taxon>
        <taxon>Thermodesulfobacteriota</taxon>
        <taxon>Desulfobacteria</taxon>
        <taxon>Desulfobacterales</taxon>
        <taxon>Desulfosarcinaceae</taxon>
        <taxon>Desulfosarcina</taxon>
    </lineage>
</organism>
<evidence type="ECO:0008006" key="6">
    <source>
        <dbReference type="Google" id="ProtNLM"/>
    </source>
</evidence>
<dbReference type="PANTHER" id="PTHR30024">
    <property type="entry name" value="ALIPHATIC SULFONATES-BINDING PROTEIN-RELATED"/>
    <property type="match status" value="1"/>
</dbReference>
<dbReference type="Gene3D" id="3.40.190.10">
    <property type="entry name" value="Periplasmic binding protein-like II"/>
    <property type="match status" value="3"/>
</dbReference>
<dbReference type="KEGG" id="dalk:DSCA_18240"/>
<name>A0A5K7YNI0_9BACT</name>
<keyword evidence="5" id="KW-1185">Reference proteome</keyword>
<dbReference type="SUPFAM" id="SSF53850">
    <property type="entry name" value="Periplasmic binding protein-like II"/>
    <property type="match status" value="1"/>
</dbReference>